<proteinExistence type="predicted"/>
<dbReference type="Proteomes" id="UP000494245">
    <property type="component" value="Unassembled WGS sequence"/>
</dbReference>
<keyword evidence="3" id="KW-0328">Glycosyltransferase</keyword>
<dbReference type="RefSeq" id="WP_173085793.1">
    <property type="nucleotide sequence ID" value="NZ_BLTE01000014.1"/>
</dbReference>
<feature type="transmembrane region" description="Helical" evidence="8">
    <location>
        <begin position="317"/>
        <end position="338"/>
    </location>
</feature>
<sequence length="643" mass="71751">MTADRDGRDRAAELVALGGAILVGGWLRFHHLGVPSLWWDEIIVPLMSRFPTLTILEWSATREIHPPLYHLFTKLLVWLGGSEALIRGPSALFGTASIALTHLFCARFFSWRAGVLCAALLAVNPLHILISRQGRPYAVVLFLLVCAAWKLLDYARGGRRGQLLALAGCNALAVALHYNAILFMAAQACWMWGRALLPPGRDRAVRALVHTLSLGASFAPVAWFFLLGTFTRRDVVGSNVSFLDVLCRLPRLYQDMILYFDGYVPGLEAPLLGLAVALGLVGLWRGLRENRAAATLLLAMAVVPVVVVVAGRATFLFARYIFLVHVCLLMLQGVGTAWLLRGRALPAAALALAVSVGGGAYCLERYGRHFYEPDSYNWFGPGGNYAQVADVLDPWMVPGRVFFFESEGLRQSLRWGHTRSLAASRWDAQSIVPEDSRVELGFVTSGTPAHLAQDEAGLVRRFGEPSRIDRPFGMTVYTWTVARNPVHRTDGRPVSFLFEPEPIHFVRDVYRADHVQLDPLWRGAVIPTANDQPGIIEFVVENPDNVWYYHVYVELLLANIGQGNTFDAWAVFDDAEVHLLASRGPDSRGLAKFSVFREKPFKRFTLRLRMTCTTRTPNYPGSNLEYVKFKKCLLEFRCPMRKD</sequence>
<evidence type="ECO:0000256" key="3">
    <source>
        <dbReference type="ARBA" id="ARBA00022676"/>
    </source>
</evidence>
<comment type="caution">
    <text evidence="10">The sequence shown here is derived from an EMBL/GenBank/DDBJ whole genome shotgun (WGS) entry which is preliminary data.</text>
</comment>
<dbReference type="PANTHER" id="PTHR33908">
    <property type="entry name" value="MANNOSYLTRANSFERASE YKCB-RELATED"/>
    <property type="match status" value="1"/>
</dbReference>
<keyword evidence="4" id="KW-0808">Transferase</keyword>
<dbReference type="Pfam" id="PF13231">
    <property type="entry name" value="PMT_2"/>
    <property type="match status" value="1"/>
</dbReference>
<keyword evidence="5 8" id="KW-0812">Transmembrane</keyword>
<reference evidence="10 11" key="2">
    <citation type="submission" date="2020-05" db="EMBL/GenBank/DDBJ databases">
        <title>Draft genome sequence of Desulfovibrio sp. strainFSS-1.</title>
        <authorList>
            <person name="Shimoshige H."/>
            <person name="Kobayashi H."/>
            <person name="Maekawa T."/>
        </authorList>
    </citation>
    <scope>NUCLEOTIDE SEQUENCE [LARGE SCALE GENOMIC DNA]</scope>
    <source>
        <strain evidence="10 11">SIID29052-01</strain>
    </source>
</reference>
<evidence type="ECO:0000313" key="11">
    <source>
        <dbReference type="Proteomes" id="UP000494245"/>
    </source>
</evidence>
<dbReference type="GO" id="GO:0005886">
    <property type="term" value="C:plasma membrane"/>
    <property type="evidence" value="ECO:0007669"/>
    <property type="project" value="UniProtKB-SubCell"/>
</dbReference>
<keyword evidence="6 8" id="KW-1133">Transmembrane helix</keyword>
<feature type="transmembrane region" description="Helical" evidence="8">
    <location>
        <begin position="207"/>
        <end position="227"/>
    </location>
</feature>
<dbReference type="InterPro" id="IPR038731">
    <property type="entry name" value="RgtA/B/C-like"/>
</dbReference>
<feature type="domain" description="Glycosyltransferase RgtA/B/C/D-like" evidence="9">
    <location>
        <begin position="65"/>
        <end position="191"/>
    </location>
</feature>
<dbReference type="GO" id="GO:0009103">
    <property type="term" value="P:lipopolysaccharide biosynthetic process"/>
    <property type="evidence" value="ECO:0007669"/>
    <property type="project" value="UniProtKB-ARBA"/>
</dbReference>
<feature type="transmembrane region" description="Helical" evidence="8">
    <location>
        <begin position="258"/>
        <end position="280"/>
    </location>
</feature>
<dbReference type="AlphaFoldDB" id="A0A6V8LTM9"/>
<keyword evidence="7 8" id="KW-0472">Membrane</keyword>
<name>A0A6V8LTM9_9BACT</name>
<dbReference type="GO" id="GO:0016763">
    <property type="term" value="F:pentosyltransferase activity"/>
    <property type="evidence" value="ECO:0007669"/>
    <property type="project" value="TreeGrafter"/>
</dbReference>
<organism evidence="10 11">
    <name type="scientific">Fundidesulfovibrio magnetotacticus</name>
    <dbReference type="NCBI Taxonomy" id="2730080"/>
    <lineage>
        <taxon>Bacteria</taxon>
        <taxon>Pseudomonadati</taxon>
        <taxon>Thermodesulfobacteriota</taxon>
        <taxon>Desulfovibrionia</taxon>
        <taxon>Desulfovibrionales</taxon>
        <taxon>Desulfovibrionaceae</taxon>
        <taxon>Fundidesulfovibrio</taxon>
    </lineage>
</organism>
<feature type="transmembrane region" description="Helical" evidence="8">
    <location>
        <begin position="292"/>
        <end position="310"/>
    </location>
</feature>
<evidence type="ECO:0000256" key="8">
    <source>
        <dbReference type="SAM" id="Phobius"/>
    </source>
</evidence>
<evidence type="ECO:0000256" key="6">
    <source>
        <dbReference type="ARBA" id="ARBA00022989"/>
    </source>
</evidence>
<keyword evidence="11" id="KW-1185">Reference proteome</keyword>
<evidence type="ECO:0000259" key="9">
    <source>
        <dbReference type="Pfam" id="PF13231"/>
    </source>
</evidence>
<feature type="transmembrane region" description="Helical" evidence="8">
    <location>
        <begin position="136"/>
        <end position="152"/>
    </location>
</feature>
<evidence type="ECO:0000256" key="1">
    <source>
        <dbReference type="ARBA" id="ARBA00004651"/>
    </source>
</evidence>
<keyword evidence="2" id="KW-1003">Cell membrane</keyword>
<gene>
    <name evidence="10" type="ORF">NNJEOMEG_02938</name>
</gene>
<dbReference type="InterPro" id="IPR050297">
    <property type="entry name" value="LipidA_mod_glycosyltrf_83"/>
</dbReference>
<feature type="transmembrane region" description="Helical" evidence="8">
    <location>
        <begin position="164"/>
        <end position="187"/>
    </location>
</feature>
<dbReference type="EMBL" id="BLTE01000014">
    <property type="protein sequence ID" value="GFK95084.1"/>
    <property type="molecule type" value="Genomic_DNA"/>
</dbReference>
<comment type="subcellular location">
    <subcellularLocation>
        <location evidence="1">Cell membrane</location>
        <topology evidence="1">Multi-pass membrane protein</topology>
    </subcellularLocation>
</comment>
<feature type="transmembrane region" description="Helical" evidence="8">
    <location>
        <begin position="113"/>
        <end position="130"/>
    </location>
</feature>
<evidence type="ECO:0000256" key="4">
    <source>
        <dbReference type="ARBA" id="ARBA00022679"/>
    </source>
</evidence>
<evidence type="ECO:0000256" key="2">
    <source>
        <dbReference type="ARBA" id="ARBA00022475"/>
    </source>
</evidence>
<dbReference type="PANTHER" id="PTHR33908:SF11">
    <property type="entry name" value="MEMBRANE PROTEIN"/>
    <property type="match status" value="1"/>
</dbReference>
<reference evidence="10 11" key="1">
    <citation type="submission" date="2020-04" db="EMBL/GenBank/DDBJ databases">
        <authorList>
            <consortium name="Desulfovibrio sp. FSS-1 genome sequencing consortium"/>
            <person name="Shimoshige H."/>
            <person name="Kobayashi H."/>
            <person name="Maekawa T."/>
        </authorList>
    </citation>
    <scope>NUCLEOTIDE SEQUENCE [LARGE SCALE GENOMIC DNA]</scope>
    <source>
        <strain evidence="10 11">SIID29052-01</strain>
    </source>
</reference>
<evidence type="ECO:0000256" key="5">
    <source>
        <dbReference type="ARBA" id="ARBA00022692"/>
    </source>
</evidence>
<accession>A0A6V8LTM9</accession>
<evidence type="ECO:0000256" key="7">
    <source>
        <dbReference type="ARBA" id="ARBA00023136"/>
    </source>
</evidence>
<evidence type="ECO:0000313" key="10">
    <source>
        <dbReference type="EMBL" id="GFK95084.1"/>
    </source>
</evidence>
<protein>
    <recommendedName>
        <fullName evidence="9">Glycosyltransferase RgtA/B/C/D-like domain-containing protein</fullName>
    </recommendedName>
</protein>